<organism evidence="1 2">
    <name type="scientific">Zopfia rhizophila CBS 207.26</name>
    <dbReference type="NCBI Taxonomy" id="1314779"/>
    <lineage>
        <taxon>Eukaryota</taxon>
        <taxon>Fungi</taxon>
        <taxon>Dikarya</taxon>
        <taxon>Ascomycota</taxon>
        <taxon>Pezizomycotina</taxon>
        <taxon>Dothideomycetes</taxon>
        <taxon>Dothideomycetes incertae sedis</taxon>
        <taxon>Zopfiaceae</taxon>
        <taxon>Zopfia</taxon>
    </lineage>
</organism>
<dbReference type="EMBL" id="ML994612">
    <property type="protein sequence ID" value="KAF2194072.1"/>
    <property type="molecule type" value="Genomic_DNA"/>
</dbReference>
<evidence type="ECO:0000313" key="1">
    <source>
        <dbReference type="EMBL" id="KAF2194072.1"/>
    </source>
</evidence>
<gene>
    <name evidence="1" type="ORF">K469DRAFT_530788</name>
</gene>
<keyword evidence="2" id="KW-1185">Reference proteome</keyword>
<accession>A0A6A6ESW5</accession>
<dbReference type="OrthoDB" id="5354164at2759"/>
<proteinExistence type="predicted"/>
<feature type="non-terminal residue" evidence="1">
    <location>
        <position position="295"/>
    </location>
</feature>
<sequence>ISLRAVSTVHALYKSLPQTTIPLNMANSTISEARWIPENDAYQDEIGMSHENFALNLSEQFSCILYIESGGFDVESDSFEGVMAMSSGNSLYIPKCLLGDLWENKREQHQMQRIIGNIGRPGFSMMVSPQNVRMREIEDDKWVMVNHHPFDGKNSDCFQQTTLHLSFTDYVMPIDVGDHGKRDAQVYFLEAAVSVHDRGEWVGDIDVLRSLASPKLQLIRAIRDCKKKHTDQDILPSRFSQFLTIENWEELIDSPQDAAVVRASGNWQARLAAASLGIQRGHTIRLLSRGICWPC</sequence>
<feature type="non-terminal residue" evidence="1">
    <location>
        <position position="1"/>
    </location>
</feature>
<dbReference type="Proteomes" id="UP000800200">
    <property type="component" value="Unassembled WGS sequence"/>
</dbReference>
<protein>
    <submittedName>
        <fullName evidence="1">Uncharacterized protein</fullName>
    </submittedName>
</protein>
<reference evidence="1" key="1">
    <citation type="journal article" date="2020" name="Stud. Mycol.">
        <title>101 Dothideomycetes genomes: a test case for predicting lifestyles and emergence of pathogens.</title>
        <authorList>
            <person name="Haridas S."/>
            <person name="Albert R."/>
            <person name="Binder M."/>
            <person name="Bloem J."/>
            <person name="Labutti K."/>
            <person name="Salamov A."/>
            <person name="Andreopoulos B."/>
            <person name="Baker S."/>
            <person name="Barry K."/>
            <person name="Bills G."/>
            <person name="Bluhm B."/>
            <person name="Cannon C."/>
            <person name="Castanera R."/>
            <person name="Culley D."/>
            <person name="Daum C."/>
            <person name="Ezra D."/>
            <person name="Gonzalez J."/>
            <person name="Henrissat B."/>
            <person name="Kuo A."/>
            <person name="Liang C."/>
            <person name="Lipzen A."/>
            <person name="Lutzoni F."/>
            <person name="Magnuson J."/>
            <person name="Mondo S."/>
            <person name="Nolan M."/>
            <person name="Ohm R."/>
            <person name="Pangilinan J."/>
            <person name="Park H.-J."/>
            <person name="Ramirez L."/>
            <person name="Alfaro M."/>
            <person name="Sun H."/>
            <person name="Tritt A."/>
            <person name="Yoshinaga Y."/>
            <person name="Zwiers L.-H."/>
            <person name="Turgeon B."/>
            <person name="Goodwin S."/>
            <person name="Spatafora J."/>
            <person name="Crous P."/>
            <person name="Grigoriev I."/>
        </authorList>
    </citation>
    <scope>NUCLEOTIDE SEQUENCE</scope>
    <source>
        <strain evidence="1">CBS 207.26</strain>
    </source>
</reference>
<name>A0A6A6ESW5_9PEZI</name>
<evidence type="ECO:0000313" key="2">
    <source>
        <dbReference type="Proteomes" id="UP000800200"/>
    </source>
</evidence>
<dbReference type="AlphaFoldDB" id="A0A6A6ESW5"/>